<dbReference type="Proteomes" id="UP000614601">
    <property type="component" value="Unassembled WGS sequence"/>
</dbReference>
<protein>
    <submittedName>
        <fullName evidence="2">Uncharacterized protein</fullName>
    </submittedName>
</protein>
<gene>
    <name evidence="2" type="ORF">BOKJ2_LOCUS5475</name>
</gene>
<name>A0A811KDF1_9BILA</name>
<proteinExistence type="predicted"/>
<dbReference type="Proteomes" id="UP000783686">
    <property type="component" value="Unassembled WGS sequence"/>
</dbReference>
<feature type="region of interest" description="Disordered" evidence="1">
    <location>
        <begin position="228"/>
        <end position="252"/>
    </location>
</feature>
<comment type="caution">
    <text evidence="2">The sequence shown here is derived from an EMBL/GenBank/DDBJ whole genome shotgun (WGS) entry which is preliminary data.</text>
</comment>
<feature type="compositionally biased region" description="Basic and acidic residues" evidence="1">
    <location>
        <begin position="162"/>
        <end position="172"/>
    </location>
</feature>
<organism evidence="2 3">
    <name type="scientific">Bursaphelenchus okinawaensis</name>
    <dbReference type="NCBI Taxonomy" id="465554"/>
    <lineage>
        <taxon>Eukaryota</taxon>
        <taxon>Metazoa</taxon>
        <taxon>Ecdysozoa</taxon>
        <taxon>Nematoda</taxon>
        <taxon>Chromadorea</taxon>
        <taxon>Rhabditida</taxon>
        <taxon>Tylenchina</taxon>
        <taxon>Tylenchomorpha</taxon>
        <taxon>Aphelenchoidea</taxon>
        <taxon>Aphelenchoididae</taxon>
        <taxon>Bursaphelenchus</taxon>
    </lineage>
</organism>
<dbReference type="AlphaFoldDB" id="A0A811KDF1"/>
<keyword evidence="3" id="KW-1185">Reference proteome</keyword>
<feature type="region of interest" description="Disordered" evidence="1">
    <location>
        <begin position="103"/>
        <end position="172"/>
    </location>
</feature>
<feature type="region of interest" description="Disordered" evidence="1">
    <location>
        <begin position="1"/>
        <end position="24"/>
    </location>
</feature>
<evidence type="ECO:0000313" key="3">
    <source>
        <dbReference type="Proteomes" id="UP000614601"/>
    </source>
</evidence>
<accession>A0A811KDF1</accession>
<evidence type="ECO:0000313" key="2">
    <source>
        <dbReference type="EMBL" id="CAD5214203.1"/>
    </source>
</evidence>
<sequence length="252" mass="28513">MKRSYLMRRPDSDDEEDYYSADREVKSKPIDSRFSSAFGGAKPSTFVRASEQSQQEFYGKQNVTFTRKEAEEEKVDKNAGRRLLTADEKNKLNAKILKAEMAGKKDKARKLKKQLADGYAQSDEEASTSKAENADDNDVVLMKVDKRTGVIQPASSQAKMSGGKDRTHKGLVDSEFNRAATLEDLVRDEKKLTSEDQLEMFNRAAKMTSSNKTDDDWILDDNITSFKHKKRHEDKDAKKEHSKRVKGMSLGG</sequence>
<evidence type="ECO:0000256" key="1">
    <source>
        <dbReference type="SAM" id="MobiDB-lite"/>
    </source>
</evidence>
<dbReference type="EMBL" id="CAJFCW020000003">
    <property type="protein sequence ID" value="CAG9102291.1"/>
    <property type="molecule type" value="Genomic_DNA"/>
</dbReference>
<dbReference type="EMBL" id="CAJFDH010000003">
    <property type="protein sequence ID" value="CAD5214203.1"/>
    <property type="molecule type" value="Genomic_DNA"/>
</dbReference>
<reference evidence="2" key="1">
    <citation type="submission" date="2020-09" db="EMBL/GenBank/DDBJ databases">
        <authorList>
            <person name="Kikuchi T."/>
        </authorList>
    </citation>
    <scope>NUCLEOTIDE SEQUENCE</scope>
    <source>
        <strain evidence="2">SH1</strain>
    </source>
</reference>
<dbReference type="OrthoDB" id="2113965at2759"/>